<dbReference type="AlphaFoldDB" id="A0A178MMF8"/>
<evidence type="ECO:0008006" key="4">
    <source>
        <dbReference type="Google" id="ProtNLM"/>
    </source>
</evidence>
<organism evidence="2 3">
    <name type="scientific">Chloroflexus islandicus</name>
    <dbReference type="NCBI Taxonomy" id="1707952"/>
    <lineage>
        <taxon>Bacteria</taxon>
        <taxon>Bacillati</taxon>
        <taxon>Chloroflexota</taxon>
        <taxon>Chloroflexia</taxon>
        <taxon>Chloroflexales</taxon>
        <taxon>Chloroflexineae</taxon>
        <taxon>Chloroflexaceae</taxon>
        <taxon>Chloroflexus</taxon>
    </lineage>
</organism>
<reference evidence="2 3" key="1">
    <citation type="submission" date="2016-04" db="EMBL/GenBank/DDBJ databases">
        <title>Chloroflexus islandicus sp. nov., a thermophilic filamentous anoxygenic phototrophic bacterium from geyser Strokkur (Iceland).</title>
        <authorList>
            <person name="Gaisin V.A."/>
            <person name="Kalashnikov A.M."/>
            <person name="Sukhacheva M.V."/>
            <person name="Grouzdev D.S."/>
            <person name="Ivanov T.M."/>
            <person name="Kuznetsov B."/>
            <person name="Gorlenko V.M."/>
        </authorList>
    </citation>
    <scope>NUCLEOTIDE SEQUENCE [LARGE SCALE GENOMIC DNA]</scope>
    <source>
        <strain evidence="3">isl-2</strain>
    </source>
</reference>
<dbReference type="OrthoDB" id="152992at2"/>
<gene>
    <name evidence="2" type="ORF">A6A03_06595</name>
</gene>
<keyword evidence="1" id="KW-0732">Signal</keyword>
<comment type="caution">
    <text evidence="2">The sequence shown here is derived from an EMBL/GenBank/DDBJ whole genome shotgun (WGS) entry which is preliminary data.</text>
</comment>
<name>A0A178MMF8_9CHLR</name>
<sequence length="217" mass="23729">MRTLKLVWNGLAIAAVLFLVWSVVQAFQQASAPPTSVTTTVGPQLIEAVRRVNKQIFIEHYAGVEVRHLDAPAGWASFLRNLGVRQEFLVLIRGRVPAGIDLSQLRPEDIWVSSDGRRAQITLPPPQVFTDQVSLDLANSRIIENTDFCPGFICPQTSLDSFFQSVDAEAKAALVKAAIEAGILSQAARDAEAYYTQLLNSLGIAEVRVIVRGYSAP</sequence>
<accession>A0A178MMF8</accession>
<dbReference type="InterPro" id="IPR025324">
    <property type="entry name" value="DUF4230"/>
</dbReference>
<dbReference type="STRING" id="1707952.A6A03_06595"/>
<evidence type="ECO:0000313" key="3">
    <source>
        <dbReference type="Proteomes" id="UP000078287"/>
    </source>
</evidence>
<keyword evidence="3" id="KW-1185">Reference proteome</keyword>
<feature type="chain" id="PRO_5008092065" description="DUF4230 domain-containing protein" evidence="1">
    <location>
        <begin position="27"/>
        <end position="217"/>
    </location>
</feature>
<dbReference type="EMBL" id="LWQS01000011">
    <property type="protein sequence ID" value="OAN49723.1"/>
    <property type="molecule type" value="Genomic_DNA"/>
</dbReference>
<protein>
    <recommendedName>
        <fullName evidence="4">DUF4230 domain-containing protein</fullName>
    </recommendedName>
</protein>
<dbReference type="RefSeq" id="WP_066782456.1">
    <property type="nucleotide sequence ID" value="NZ_LWQS01000011.1"/>
</dbReference>
<feature type="signal peptide" evidence="1">
    <location>
        <begin position="1"/>
        <end position="26"/>
    </location>
</feature>
<dbReference type="Pfam" id="PF14014">
    <property type="entry name" value="DUF4230"/>
    <property type="match status" value="1"/>
</dbReference>
<evidence type="ECO:0000256" key="1">
    <source>
        <dbReference type="SAM" id="SignalP"/>
    </source>
</evidence>
<evidence type="ECO:0000313" key="2">
    <source>
        <dbReference type="EMBL" id="OAN49723.1"/>
    </source>
</evidence>
<dbReference type="Proteomes" id="UP000078287">
    <property type="component" value="Unassembled WGS sequence"/>
</dbReference>
<proteinExistence type="predicted"/>